<feature type="transmembrane region" description="Helical" evidence="7">
    <location>
        <begin position="289"/>
        <end position="310"/>
    </location>
</feature>
<evidence type="ECO:0000256" key="5">
    <source>
        <dbReference type="ARBA" id="ARBA00022989"/>
    </source>
</evidence>
<dbReference type="OrthoDB" id="8538786at2"/>
<evidence type="ECO:0000256" key="2">
    <source>
        <dbReference type="ARBA" id="ARBA00007430"/>
    </source>
</evidence>
<evidence type="ECO:0000256" key="3">
    <source>
        <dbReference type="ARBA" id="ARBA00022475"/>
    </source>
</evidence>
<evidence type="ECO:0000313" key="8">
    <source>
        <dbReference type="EMBL" id="AKJ27914.1"/>
    </source>
</evidence>
<feature type="transmembrane region" description="Helical" evidence="7">
    <location>
        <begin position="450"/>
        <end position="471"/>
    </location>
</feature>
<feature type="transmembrane region" description="Helical" evidence="7">
    <location>
        <begin position="85"/>
        <end position="108"/>
    </location>
</feature>
<dbReference type="STRING" id="413882.AAW51_1223"/>
<feature type="transmembrane region" description="Helical" evidence="7">
    <location>
        <begin position="46"/>
        <end position="64"/>
    </location>
</feature>
<feature type="transmembrane region" description="Helical" evidence="7">
    <location>
        <begin position="177"/>
        <end position="198"/>
    </location>
</feature>
<keyword evidence="9" id="KW-1185">Reference proteome</keyword>
<proteinExistence type="inferred from homology"/>
<feature type="transmembrane region" description="Helical" evidence="7">
    <location>
        <begin position="416"/>
        <end position="438"/>
    </location>
</feature>
<protein>
    <submittedName>
        <fullName evidence="8">Lipopolysaccharide biosynthesis protein WzxC</fullName>
    </submittedName>
</protein>
<dbReference type="InterPro" id="IPR050833">
    <property type="entry name" value="Poly_Biosynth_Transport"/>
</dbReference>
<dbReference type="CDD" id="cd13127">
    <property type="entry name" value="MATE_tuaB_like"/>
    <property type="match status" value="1"/>
</dbReference>
<name>A0A0G3BER9_9BURK</name>
<evidence type="ECO:0000256" key="6">
    <source>
        <dbReference type="ARBA" id="ARBA00023136"/>
    </source>
</evidence>
<evidence type="ECO:0000313" key="9">
    <source>
        <dbReference type="Proteomes" id="UP000035352"/>
    </source>
</evidence>
<feature type="transmembrane region" description="Helical" evidence="7">
    <location>
        <begin position="364"/>
        <end position="380"/>
    </location>
</feature>
<keyword evidence="6 7" id="KW-0472">Membrane</keyword>
<evidence type="ECO:0000256" key="7">
    <source>
        <dbReference type="SAM" id="Phobius"/>
    </source>
</evidence>
<reference evidence="8 9" key="1">
    <citation type="submission" date="2015-05" db="EMBL/GenBank/DDBJ databases">
        <authorList>
            <person name="Tang B."/>
            <person name="Yu Y."/>
        </authorList>
    </citation>
    <scope>NUCLEOTIDE SEQUENCE [LARGE SCALE GENOMIC DNA]</scope>
    <source>
        <strain evidence="8 9">DSM 7029</strain>
    </source>
</reference>
<dbReference type="KEGG" id="pbh:AAW51_1223"/>
<dbReference type="GO" id="GO:0005886">
    <property type="term" value="C:plasma membrane"/>
    <property type="evidence" value="ECO:0007669"/>
    <property type="project" value="UniProtKB-SubCell"/>
</dbReference>
<dbReference type="Proteomes" id="UP000035352">
    <property type="component" value="Chromosome"/>
</dbReference>
<dbReference type="PANTHER" id="PTHR30250">
    <property type="entry name" value="PST FAMILY PREDICTED COLANIC ACID TRANSPORTER"/>
    <property type="match status" value="1"/>
</dbReference>
<keyword evidence="5 7" id="KW-1133">Transmembrane helix</keyword>
<evidence type="ECO:0000256" key="4">
    <source>
        <dbReference type="ARBA" id="ARBA00022692"/>
    </source>
</evidence>
<dbReference type="PANTHER" id="PTHR30250:SF10">
    <property type="entry name" value="LIPOPOLYSACCHARIDE BIOSYNTHESIS PROTEIN WZXC"/>
    <property type="match status" value="1"/>
</dbReference>
<organism evidence="8 9">
    <name type="scientific">Caldimonas brevitalea</name>
    <dbReference type="NCBI Taxonomy" id="413882"/>
    <lineage>
        <taxon>Bacteria</taxon>
        <taxon>Pseudomonadati</taxon>
        <taxon>Pseudomonadota</taxon>
        <taxon>Betaproteobacteria</taxon>
        <taxon>Burkholderiales</taxon>
        <taxon>Sphaerotilaceae</taxon>
        <taxon>Caldimonas</taxon>
    </lineage>
</organism>
<gene>
    <name evidence="8" type="ORF">AAW51_1223</name>
</gene>
<sequence>MLAVNTANVAQRSLSAVVWNYAGAIARALAQLGVQVVLARVLGPQVYGQFAVLLVVIGFGWLLAESGMGAALIQMQEVTDDAIRQAIGAVLLQGGIVGLALMGAAPYLASLFDEPALTGPLMVCGPLVVLQGLCNIPASLMRRNFDMKRWQLIQVGAYVTSFGGLGIALALTGWGVWSLVAAFACQSFIAVLAAYSIVRHPLRPLFRMSAGLRSYSAKVLGSALASWAVDTLDRAIVGRIWGVTALGAYSAALGLARAPATLLSHSVHSVSLAMASRLQSDNERLCRGYCAVSAGMALVLLPAFALLAVASEPLILLLYGDRWIEAIPLFRAFAVAMPCYVLATNTASFMWATGSVGKELASQLLVATVLLLGFAVSGALPLSLAVWLVPIAHALRSLMLYLLLSRRIGLAHRRFARALAGGLVLAAAAVGAWLLSGWLPLEAYPRPAVIVRFAFVGLLLVALVVATRGLLIGEELCGVLRGRLPSNRVGRLVSRVLGL</sequence>
<dbReference type="EMBL" id="CP011371">
    <property type="protein sequence ID" value="AKJ27914.1"/>
    <property type="molecule type" value="Genomic_DNA"/>
</dbReference>
<keyword evidence="3" id="KW-1003">Cell membrane</keyword>
<comment type="similarity">
    <text evidence="2">Belongs to the polysaccharide synthase family.</text>
</comment>
<keyword evidence="4 7" id="KW-0812">Transmembrane</keyword>
<comment type="subcellular location">
    <subcellularLocation>
        <location evidence="1">Cell membrane</location>
        <topology evidence="1">Multi-pass membrane protein</topology>
    </subcellularLocation>
</comment>
<feature type="transmembrane region" description="Helical" evidence="7">
    <location>
        <begin position="152"/>
        <end position="171"/>
    </location>
</feature>
<accession>A0A0G3BER9</accession>
<dbReference type="RefSeq" id="WP_047193898.1">
    <property type="nucleotide sequence ID" value="NZ_CP011371.1"/>
</dbReference>
<dbReference type="AlphaFoldDB" id="A0A0G3BER9"/>
<feature type="transmembrane region" description="Helical" evidence="7">
    <location>
        <begin position="330"/>
        <end position="352"/>
    </location>
</feature>
<feature type="transmembrane region" description="Helical" evidence="7">
    <location>
        <begin position="120"/>
        <end position="140"/>
    </location>
</feature>
<dbReference type="Pfam" id="PF13440">
    <property type="entry name" value="Polysacc_synt_3"/>
    <property type="match status" value="1"/>
</dbReference>
<evidence type="ECO:0000256" key="1">
    <source>
        <dbReference type="ARBA" id="ARBA00004651"/>
    </source>
</evidence>